<dbReference type="PANTHER" id="PTHR34136:SF1">
    <property type="entry name" value="UDP-N-ACETYL-D-MANNOSAMINURONIC ACID TRANSFERASE"/>
    <property type="match status" value="1"/>
</dbReference>
<name>A0A3S8UAL6_9RHOB</name>
<dbReference type="PANTHER" id="PTHR34136">
    <property type="match status" value="1"/>
</dbReference>
<dbReference type="Proteomes" id="UP000282002">
    <property type="component" value="Chromosome"/>
</dbReference>
<dbReference type="OrthoDB" id="9771846at2"/>
<dbReference type="InterPro" id="IPR004629">
    <property type="entry name" value="WecG_TagA_CpsF"/>
</dbReference>
<gene>
    <name evidence="3" type="ORF">EI545_17690</name>
</gene>
<accession>A0A3S8UAL6</accession>
<evidence type="ECO:0000313" key="3">
    <source>
        <dbReference type="EMBL" id="AZL60495.1"/>
    </source>
</evidence>
<evidence type="ECO:0000256" key="1">
    <source>
        <dbReference type="ARBA" id="ARBA00022676"/>
    </source>
</evidence>
<dbReference type="KEGG" id="taw:EI545_17690"/>
<keyword evidence="2 3" id="KW-0808">Transferase</keyword>
<evidence type="ECO:0000313" key="4">
    <source>
        <dbReference type="Proteomes" id="UP000282002"/>
    </source>
</evidence>
<dbReference type="CDD" id="cd06533">
    <property type="entry name" value="Glyco_transf_WecG_TagA"/>
    <property type="match status" value="1"/>
</dbReference>
<dbReference type="GO" id="GO:0016758">
    <property type="term" value="F:hexosyltransferase activity"/>
    <property type="evidence" value="ECO:0007669"/>
    <property type="project" value="TreeGrafter"/>
</dbReference>
<organism evidence="3 4">
    <name type="scientific">Tabrizicola piscis</name>
    <dbReference type="NCBI Taxonomy" id="2494374"/>
    <lineage>
        <taxon>Bacteria</taxon>
        <taxon>Pseudomonadati</taxon>
        <taxon>Pseudomonadota</taxon>
        <taxon>Alphaproteobacteria</taxon>
        <taxon>Rhodobacterales</taxon>
        <taxon>Paracoccaceae</taxon>
        <taxon>Tabrizicola</taxon>
    </lineage>
</organism>
<dbReference type="AlphaFoldDB" id="A0A3S8UAL6"/>
<reference evidence="3 4" key="1">
    <citation type="submission" date="2018-12" db="EMBL/GenBank/DDBJ databases">
        <title>Complete genome sequencing of Tabrizicola sp. K13M18.</title>
        <authorList>
            <person name="Bae J.-W."/>
        </authorList>
    </citation>
    <scope>NUCLEOTIDE SEQUENCE [LARGE SCALE GENOMIC DNA]</scope>
    <source>
        <strain evidence="3 4">K13M18</strain>
    </source>
</reference>
<keyword evidence="4" id="KW-1185">Reference proteome</keyword>
<evidence type="ECO:0000256" key="2">
    <source>
        <dbReference type="ARBA" id="ARBA00022679"/>
    </source>
</evidence>
<proteinExistence type="predicted"/>
<dbReference type="Pfam" id="PF03808">
    <property type="entry name" value="Glyco_tran_WecG"/>
    <property type="match status" value="1"/>
</dbReference>
<sequence>MDNHPSLADRNSKEQTILVEVDVTGGLTRIEALTLVNVATEAALLDKVSGCLANGRGFALATLNLDHMVKLTRDPAFRAAYRAQTHVVADGNPVVWLSRLAGRRSVTLVPGSELIAPLSALAAEKGVSVAFLGSTEPALRAAARRLEADHPGLKVAACLSPAFGFDPTGPEADAMLDQIAASGARVCFLALGAPKQEILAARGRDRHPGIGFVSIGAGLDFIAGLQTRAPLWVRKIAMEWLWRLLTNPRRLARRYLDCALILPGLTGAALAERARSGTESQ</sequence>
<keyword evidence="1" id="KW-0328">Glycosyltransferase</keyword>
<protein>
    <submittedName>
        <fullName evidence="3">Glycosyltransferase</fullName>
    </submittedName>
</protein>
<dbReference type="NCBIfam" id="TIGR00696">
    <property type="entry name" value="wecG_tagA_cpsF"/>
    <property type="match status" value="1"/>
</dbReference>
<dbReference type="EMBL" id="CP034328">
    <property type="protein sequence ID" value="AZL60495.1"/>
    <property type="molecule type" value="Genomic_DNA"/>
</dbReference>